<sequence>MATATQLLVVVGWWWWGEAERITISIIINKLSDRMTSEIAKSQIQHKPSPVQSNRSSSVSAYSRGLLGFTAVVLLVVQPPPPLCRHAGLEGIGRAGQGLGATREVVDRWELVIVVGSRLLGTSLAQRSVH</sequence>
<reference evidence="1" key="1">
    <citation type="journal article" date="2021" name="Proc. Natl. Acad. Sci. U.S.A.">
        <title>Three genomes in the algal genus Volvox reveal the fate of a haploid sex-determining region after a transition to homothallism.</title>
        <authorList>
            <person name="Yamamoto K."/>
            <person name="Hamaji T."/>
            <person name="Kawai-Toyooka H."/>
            <person name="Matsuzaki R."/>
            <person name="Takahashi F."/>
            <person name="Nishimura Y."/>
            <person name="Kawachi M."/>
            <person name="Noguchi H."/>
            <person name="Minakuchi Y."/>
            <person name="Umen J.G."/>
            <person name="Toyoda A."/>
            <person name="Nozaki H."/>
        </authorList>
    </citation>
    <scope>NUCLEOTIDE SEQUENCE</scope>
    <source>
        <strain evidence="1">NIES-3786</strain>
    </source>
</reference>
<name>A0A8J4CH16_9CHLO</name>
<dbReference type="Proteomes" id="UP000747110">
    <property type="component" value="Unassembled WGS sequence"/>
</dbReference>
<gene>
    <name evidence="1" type="ORF">Vretifemale_9236</name>
</gene>
<proteinExistence type="predicted"/>
<evidence type="ECO:0000313" key="2">
    <source>
        <dbReference type="Proteomes" id="UP000747110"/>
    </source>
</evidence>
<comment type="caution">
    <text evidence="1">The sequence shown here is derived from an EMBL/GenBank/DDBJ whole genome shotgun (WGS) entry which is preliminary data.</text>
</comment>
<dbReference type="AlphaFoldDB" id="A0A8J4CH16"/>
<dbReference type="EMBL" id="BNCP01000017">
    <property type="protein sequence ID" value="GIL80030.1"/>
    <property type="molecule type" value="Genomic_DNA"/>
</dbReference>
<organism evidence="1 2">
    <name type="scientific">Volvox reticuliferus</name>
    <dbReference type="NCBI Taxonomy" id="1737510"/>
    <lineage>
        <taxon>Eukaryota</taxon>
        <taxon>Viridiplantae</taxon>
        <taxon>Chlorophyta</taxon>
        <taxon>core chlorophytes</taxon>
        <taxon>Chlorophyceae</taxon>
        <taxon>CS clade</taxon>
        <taxon>Chlamydomonadales</taxon>
        <taxon>Volvocaceae</taxon>
        <taxon>Volvox</taxon>
    </lineage>
</organism>
<evidence type="ECO:0000313" key="1">
    <source>
        <dbReference type="EMBL" id="GIL80030.1"/>
    </source>
</evidence>
<accession>A0A8J4CH16</accession>
<protein>
    <submittedName>
        <fullName evidence="1">Uncharacterized protein</fullName>
    </submittedName>
</protein>
<keyword evidence="2" id="KW-1185">Reference proteome</keyword>